<evidence type="ECO:0000256" key="2">
    <source>
        <dbReference type="ARBA" id="ARBA00022723"/>
    </source>
</evidence>
<feature type="domain" description="DDE Tnp4" evidence="3">
    <location>
        <begin position="1"/>
        <end position="108"/>
    </location>
</feature>
<dbReference type="Pfam" id="PF13359">
    <property type="entry name" value="DDE_Tnp_4"/>
    <property type="match status" value="1"/>
</dbReference>
<evidence type="ECO:0000313" key="4">
    <source>
        <dbReference type="EMBL" id="KAK4882261.1"/>
    </source>
</evidence>
<evidence type="ECO:0000256" key="1">
    <source>
        <dbReference type="ARBA" id="ARBA00001968"/>
    </source>
</evidence>
<dbReference type="Proteomes" id="UP001353858">
    <property type="component" value="Unassembled WGS sequence"/>
</dbReference>
<evidence type="ECO:0000259" key="3">
    <source>
        <dbReference type="Pfam" id="PF13359"/>
    </source>
</evidence>
<dbReference type="AlphaFoldDB" id="A0AAN7PK30"/>
<gene>
    <name evidence="4" type="ORF">RN001_005580</name>
</gene>
<protein>
    <recommendedName>
        <fullName evidence="3">DDE Tnp4 domain-containing protein</fullName>
    </recommendedName>
</protein>
<dbReference type="InterPro" id="IPR027806">
    <property type="entry name" value="HARBI1_dom"/>
</dbReference>
<evidence type="ECO:0000313" key="5">
    <source>
        <dbReference type="Proteomes" id="UP001353858"/>
    </source>
</evidence>
<dbReference type="GO" id="GO:0046872">
    <property type="term" value="F:metal ion binding"/>
    <property type="evidence" value="ECO:0007669"/>
    <property type="project" value="UniProtKB-KW"/>
</dbReference>
<accession>A0AAN7PK30</accession>
<keyword evidence="5" id="KW-1185">Reference proteome</keyword>
<comment type="cofactor">
    <cofactor evidence="1">
        <name>a divalent metal cation</name>
        <dbReference type="ChEBI" id="CHEBI:60240"/>
    </cofactor>
</comment>
<dbReference type="EMBL" id="JARPUR010000002">
    <property type="protein sequence ID" value="KAK4882261.1"/>
    <property type="molecule type" value="Genomic_DNA"/>
</dbReference>
<proteinExistence type="predicted"/>
<name>A0AAN7PK30_9COLE</name>
<comment type="caution">
    <text evidence="4">The sequence shown here is derived from an EMBL/GenBank/DDBJ whole genome shotgun (WGS) entry which is preliminary data.</text>
</comment>
<organism evidence="4 5">
    <name type="scientific">Aquatica leii</name>
    <dbReference type="NCBI Taxonomy" id="1421715"/>
    <lineage>
        <taxon>Eukaryota</taxon>
        <taxon>Metazoa</taxon>
        <taxon>Ecdysozoa</taxon>
        <taxon>Arthropoda</taxon>
        <taxon>Hexapoda</taxon>
        <taxon>Insecta</taxon>
        <taxon>Pterygota</taxon>
        <taxon>Neoptera</taxon>
        <taxon>Endopterygota</taxon>
        <taxon>Coleoptera</taxon>
        <taxon>Polyphaga</taxon>
        <taxon>Elateriformia</taxon>
        <taxon>Elateroidea</taxon>
        <taxon>Lampyridae</taxon>
        <taxon>Luciolinae</taxon>
        <taxon>Aquatica</taxon>
    </lineage>
</organism>
<sequence>MSDIELFVNSGILDLLELGDSIMADRGFTIEDVARSRNVDVNIPPFVRNNQQLYIAQEQQTKDIASLRIHVERSIRHVKTFCILRTTFANSMSDQLNDIWLICTNLMNFLDVPLLDRKTSEFVIS</sequence>
<keyword evidence="2" id="KW-0479">Metal-binding</keyword>
<reference evidence="5" key="1">
    <citation type="submission" date="2023-01" db="EMBL/GenBank/DDBJ databases">
        <title>Key to firefly adult light organ development and bioluminescence: homeobox transcription factors regulate luciferase expression and transportation to peroxisome.</title>
        <authorList>
            <person name="Fu X."/>
        </authorList>
    </citation>
    <scope>NUCLEOTIDE SEQUENCE [LARGE SCALE GENOMIC DNA]</scope>
</reference>
<dbReference type="PANTHER" id="PTHR23080">
    <property type="entry name" value="THAP DOMAIN PROTEIN"/>
    <property type="match status" value="1"/>
</dbReference>